<organism evidence="1 2">
    <name type="scientific">Polyplax serrata</name>
    <name type="common">Common mouse louse</name>
    <dbReference type="NCBI Taxonomy" id="468196"/>
    <lineage>
        <taxon>Eukaryota</taxon>
        <taxon>Metazoa</taxon>
        <taxon>Ecdysozoa</taxon>
        <taxon>Arthropoda</taxon>
        <taxon>Hexapoda</taxon>
        <taxon>Insecta</taxon>
        <taxon>Pterygota</taxon>
        <taxon>Neoptera</taxon>
        <taxon>Paraneoptera</taxon>
        <taxon>Psocodea</taxon>
        <taxon>Troctomorpha</taxon>
        <taxon>Phthiraptera</taxon>
        <taxon>Anoplura</taxon>
        <taxon>Polyplacidae</taxon>
        <taxon>Polyplax</taxon>
    </lineage>
</organism>
<keyword evidence="2" id="KW-1185">Reference proteome</keyword>
<accession>A0ABR1BFB0</accession>
<sequence length="88" mass="9677">MEPGSDSDKLPEMRSCAREFGRLCQSAQGDRPRDTHAQAQAQACTQTPVVPVFSSSRKLDIIKAKNEEEKIIMANEKASSLADRRTVG</sequence>
<gene>
    <name evidence="1" type="ORF">RUM44_013839</name>
</gene>
<name>A0ABR1BFB0_POLSC</name>
<protein>
    <submittedName>
        <fullName evidence="1">Uncharacterized protein</fullName>
    </submittedName>
</protein>
<dbReference type="Proteomes" id="UP001359485">
    <property type="component" value="Unassembled WGS sequence"/>
</dbReference>
<comment type="caution">
    <text evidence="1">The sequence shown here is derived from an EMBL/GenBank/DDBJ whole genome shotgun (WGS) entry which is preliminary data.</text>
</comment>
<dbReference type="EMBL" id="JAWJWF010000001">
    <property type="protein sequence ID" value="KAK6642116.1"/>
    <property type="molecule type" value="Genomic_DNA"/>
</dbReference>
<proteinExistence type="predicted"/>
<evidence type="ECO:0000313" key="2">
    <source>
        <dbReference type="Proteomes" id="UP001359485"/>
    </source>
</evidence>
<evidence type="ECO:0000313" key="1">
    <source>
        <dbReference type="EMBL" id="KAK6642116.1"/>
    </source>
</evidence>
<reference evidence="1 2" key="1">
    <citation type="submission" date="2023-09" db="EMBL/GenBank/DDBJ databases">
        <title>Genomes of two closely related lineages of the louse Polyplax serrata with different host specificities.</title>
        <authorList>
            <person name="Martinu J."/>
            <person name="Tarabai H."/>
            <person name="Stefka J."/>
            <person name="Hypsa V."/>
        </authorList>
    </citation>
    <scope>NUCLEOTIDE SEQUENCE [LARGE SCALE GENOMIC DNA]</scope>
    <source>
        <strain evidence="1">98ZLc_SE</strain>
    </source>
</reference>